<dbReference type="InterPro" id="IPR017896">
    <property type="entry name" value="4Fe4S_Fe-S-bd"/>
</dbReference>
<keyword evidence="6 8" id="KW-0408">Iron</keyword>
<evidence type="ECO:0000256" key="8">
    <source>
        <dbReference type="HAMAP-Rule" id="MF_00461"/>
    </source>
</evidence>
<dbReference type="PANTHER" id="PTHR43034:SF2">
    <property type="entry name" value="ION-TRANSLOCATING OXIDOREDUCTASE COMPLEX SUBUNIT C"/>
    <property type="match status" value="1"/>
</dbReference>
<evidence type="ECO:0000313" key="11">
    <source>
        <dbReference type="Proteomes" id="UP000824007"/>
    </source>
</evidence>
<dbReference type="PANTHER" id="PTHR43034">
    <property type="entry name" value="ION-TRANSLOCATING OXIDOREDUCTASE COMPLEX SUBUNIT C"/>
    <property type="match status" value="1"/>
</dbReference>
<evidence type="ECO:0000259" key="9">
    <source>
        <dbReference type="PROSITE" id="PS51379"/>
    </source>
</evidence>
<dbReference type="GO" id="GO:0005886">
    <property type="term" value="C:plasma membrane"/>
    <property type="evidence" value="ECO:0007669"/>
    <property type="project" value="UniProtKB-SubCell"/>
</dbReference>
<dbReference type="Gene3D" id="3.40.50.11540">
    <property type="entry name" value="NADH-ubiquinone oxidoreductase 51kDa subunit"/>
    <property type="match status" value="1"/>
</dbReference>
<dbReference type="InterPro" id="IPR017900">
    <property type="entry name" value="4Fe4S_Fe_S_CS"/>
</dbReference>
<feature type="binding site" evidence="8">
    <location>
        <position position="405"/>
    </location>
    <ligand>
        <name>[4Fe-4S] cluster</name>
        <dbReference type="ChEBI" id="CHEBI:49883"/>
        <label>2</label>
    </ligand>
</feature>
<dbReference type="GO" id="GO:0051539">
    <property type="term" value="F:4 iron, 4 sulfur cluster binding"/>
    <property type="evidence" value="ECO:0007669"/>
    <property type="project" value="UniProtKB-KW"/>
</dbReference>
<feature type="binding site" evidence="8">
    <location>
        <position position="376"/>
    </location>
    <ligand>
        <name>[4Fe-4S] cluster</name>
        <dbReference type="ChEBI" id="CHEBI:49883"/>
        <label>2</label>
    </ligand>
</feature>
<feature type="domain" description="4Fe-4S ferredoxin-type" evidence="9">
    <location>
        <begin position="396"/>
        <end position="426"/>
    </location>
</feature>
<comment type="function">
    <text evidence="8">Part of a membrane-bound complex that couples electron transfer with translocation of ions across the membrane.</text>
</comment>
<comment type="cofactor">
    <cofactor evidence="8">
        <name>[4Fe-4S] cluster</name>
        <dbReference type="ChEBI" id="CHEBI:49883"/>
    </cofactor>
    <text evidence="8">Binds 2 [4Fe-4S] clusters per subunit.</text>
</comment>
<evidence type="ECO:0000256" key="4">
    <source>
        <dbReference type="ARBA" id="ARBA00022737"/>
    </source>
</evidence>
<dbReference type="HAMAP" id="MF_00461">
    <property type="entry name" value="RsxC_RnfC"/>
    <property type="match status" value="1"/>
</dbReference>
<keyword evidence="3 8" id="KW-0479">Metal-binding</keyword>
<dbReference type="GO" id="GO:0022900">
    <property type="term" value="P:electron transport chain"/>
    <property type="evidence" value="ECO:0007669"/>
    <property type="project" value="UniProtKB-UniRule"/>
</dbReference>
<feature type="binding site" evidence="8">
    <location>
        <position position="372"/>
    </location>
    <ligand>
        <name>[4Fe-4S] cluster</name>
        <dbReference type="ChEBI" id="CHEBI:49883"/>
        <label>1</label>
    </ligand>
</feature>
<feature type="binding site" evidence="8">
    <location>
        <position position="408"/>
    </location>
    <ligand>
        <name>[4Fe-4S] cluster</name>
        <dbReference type="ChEBI" id="CHEBI:49883"/>
        <label>2</label>
    </ligand>
</feature>
<dbReference type="EC" id="7.-.-.-" evidence="8"/>
<sequence length="445" mass="48233">MAKAKLTFMGGIHPYDGKAMSREKPVKTVLPKGDLVYPLSQHIGAPAKPVVQKGDRVLTGQKIAEADGYLSVPIFSSVSGTVKAVEPRRVVTGDNVMSIVVENDGQYEEIVYPKAKPLEALTREEILAFVKEGGVAGMGGAGFPTHVKLAPKEPEKIEYVIANCAECEPYLTSDYRRMIEEPDSLIDGLKVILSLFPNARGVLAVEDNKPEAIRLLKEKTAGEARISVAKLPTKYPQGSERQLIYAVTGRAINSSQLPADAGCIVDNVDTIVAVNRAVRERKPLITRIVTVTGDAVAEPQNFQVRIGTNYHELIEEAGGFVTEPARIISGGPMMGFGIFDLDVPTTRTASALLCLSKDEVGTPSACINCGRCVEACPSRLVPTLLERYAVHYDTEMFLKRDGMECCECGCCSYVCPAKRQLTQAIKSMRRMILADRKKTKGGGKG</sequence>
<evidence type="ECO:0000256" key="6">
    <source>
        <dbReference type="ARBA" id="ARBA00023004"/>
    </source>
</evidence>
<dbReference type="GO" id="GO:0009055">
    <property type="term" value="F:electron transfer activity"/>
    <property type="evidence" value="ECO:0007669"/>
    <property type="project" value="InterPro"/>
</dbReference>
<keyword evidence="1 8" id="KW-0813">Transport</keyword>
<keyword evidence="2 8" id="KW-0004">4Fe-4S</keyword>
<keyword evidence="4 8" id="KW-0677">Repeat</keyword>
<dbReference type="Pfam" id="PF01512">
    <property type="entry name" value="Complex1_51K"/>
    <property type="match status" value="1"/>
</dbReference>
<dbReference type="NCBIfam" id="TIGR01945">
    <property type="entry name" value="rnfC"/>
    <property type="match status" value="1"/>
</dbReference>
<evidence type="ECO:0000256" key="7">
    <source>
        <dbReference type="ARBA" id="ARBA00023014"/>
    </source>
</evidence>
<dbReference type="InterPro" id="IPR037225">
    <property type="entry name" value="Nuo51_FMN-bd_sf"/>
</dbReference>
<feature type="binding site" evidence="8">
    <location>
        <position position="415"/>
    </location>
    <ligand>
        <name>[4Fe-4S] cluster</name>
        <dbReference type="ChEBI" id="CHEBI:49883"/>
        <label>1</label>
    </ligand>
</feature>
<comment type="subcellular location">
    <subcellularLocation>
        <location evidence="8">Cell membrane</location>
        <topology evidence="8">Peripheral membrane protein</topology>
    </subcellularLocation>
</comment>
<keyword evidence="8" id="KW-1278">Translocase</keyword>
<feature type="domain" description="4Fe-4S ferredoxin-type" evidence="9">
    <location>
        <begin position="356"/>
        <end position="387"/>
    </location>
</feature>
<feature type="binding site" evidence="8">
    <location>
        <position position="366"/>
    </location>
    <ligand>
        <name>[4Fe-4S] cluster</name>
        <dbReference type="ChEBI" id="CHEBI:49883"/>
        <label>1</label>
    </ligand>
</feature>
<evidence type="ECO:0000256" key="5">
    <source>
        <dbReference type="ARBA" id="ARBA00022982"/>
    </source>
</evidence>
<dbReference type="Pfam" id="PF13375">
    <property type="entry name" value="RnfC_N"/>
    <property type="match status" value="1"/>
</dbReference>
<reference evidence="10" key="1">
    <citation type="journal article" date="2021" name="PeerJ">
        <title>Extensive microbial diversity within the chicken gut microbiome revealed by metagenomics and culture.</title>
        <authorList>
            <person name="Gilroy R."/>
            <person name="Ravi A."/>
            <person name="Getino M."/>
            <person name="Pursley I."/>
            <person name="Horton D.L."/>
            <person name="Alikhan N.F."/>
            <person name="Baker D."/>
            <person name="Gharbi K."/>
            <person name="Hall N."/>
            <person name="Watson M."/>
            <person name="Adriaenssens E.M."/>
            <person name="Foster-Nyarko E."/>
            <person name="Jarju S."/>
            <person name="Secka A."/>
            <person name="Antonio M."/>
            <person name="Oren A."/>
            <person name="Chaudhuri R.R."/>
            <person name="La Ragione R."/>
            <person name="Hildebrand F."/>
            <person name="Pallen M.J."/>
        </authorList>
    </citation>
    <scope>NUCLEOTIDE SEQUENCE</scope>
    <source>
        <strain evidence="10">ChiSxjej3B15-24422</strain>
    </source>
</reference>
<dbReference type="SUPFAM" id="SSF46548">
    <property type="entry name" value="alpha-helical ferredoxin"/>
    <property type="match status" value="1"/>
</dbReference>
<keyword evidence="5 8" id="KW-0249">Electron transport</keyword>
<protein>
    <recommendedName>
        <fullName evidence="8">Ion-translocating oxidoreductase complex subunit C</fullName>
        <ecNumber evidence="8">7.-.-.-</ecNumber>
    </recommendedName>
    <alternativeName>
        <fullName evidence="8">Rnf electron transport complex subunit C</fullName>
    </alternativeName>
</protein>
<dbReference type="Proteomes" id="UP000824007">
    <property type="component" value="Unassembled WGS sequence"/>
</dbReference>
<feature type="binding site" evidence="8">
    <location>
        <position position="411"/>
    </location>
    <ligand>
        <name>[4Fe-4S] cluster</name>
        <dbReference type="ChEBI" id="CHEBI:49883"/>
        <label>2</label>
    </ligand>
</feature>
<dbReference type="InterPro" id="IPR019554">
    <property type="entry name" value="Soluble_ligand-bd"/>
</dbReference>
<dbReference type="Gene3D" id="3.30.70.20">
    <property type="match status" value="1"/>
</dbReference>
<keyword evidence="8" id="KW-1003">Cell membrane</keyword>
<dbReference type="InterPro" id="IPR011538">
    <property type="entry name" value="Nuo51_FMN-bd"/>
</dbReference>
<dbReference type="PROSITE" id="PS51379">
    <property type="entry name" value="4FE4S_FER_2"/>
    <property type="match status" value="2"/>
</dbReference>
<name>A0A9D2C4K9_9FIRM</name>
<dbReference type="Gene3D" id="3.10.20.600">
    <property type="match status" value="1"/>
</dbReference>
<dbReference type="AlphaFoldDB" id="A0A9D2C4K9"/>
<evidence type="ECO:0000256" key="1">
    <source>
        <dbReference type="ARBA" id="ARBA00022448"/>
    </source>
</evidence>
<keyword evidence="8" id="KW-0472">Membrane</keyword>
<dbReference type="SUPFAM" id="SSF142019">
    <property type="entry name" value="Nqo1 FMN-binding domain-like"/>
    <property type="match status" value="1"/>
</dbReference>
<organism evidence="10 11">
    <name type="scientific">Candidatus Eisenbergiella pullistercoris</name>
    <dbReference type="NCBI Taxonomy" id="2838555"/>
    <lineage>
        <taxon>Bacteria</taxon>
        <taxon>Bacillati</taxon>
        <taxon>Bacillota</taxon>
        <taxon>Clostridia</taxon>
        <taxon>Lachnospirales</taxon>
        <taxon>Lachnospiraceae</taxon>
        <taxon>Eisenbergiella</taxon>
    </lineage>
</organism>
<comment type="caution">
    <text evidence="10">The sequence shown here is derived from an EMBL/GenBank/DDBJ whole genome shotgun (WGS) entry which is preliminary data.</text>
</comment>
<comment type="similarity">
    <text evidence="8">Belongs to the 4Fe4S bacterial-type ferredoxin family. RnfC subfamily.</text>
</comment>
<evidence type="ECO:0000256" key="3">
    <source>
        <dbReference type="ARBA" id="ARBA00022723"/>
    </source>
</evidence>
<feature type="binding site" evidence="8">
    <location>
        <position position="369"/>
    </location>
    <ligand>
        <name>[4Fe-4S] cluster</name>
        <dbReference type="ChEBI" id="CHEBI:49883"/>
        <label>1</label>
    </ligand>
</feature>
<proteinExistence type="inferred from homology"/>
<dbReference type="NCBIfam" id="NF003454">
    <property type="entry name" value="PRK05035.1"/>
    <property type="match status" value="1"/>
</dbReference>
<reference evidence="10" key="2">
    <citation type="submission" date="2021-04" db="EMBL/GenBank/DDBJ databases">
        <authorList>
            <person name="Gilroy R."/>
        </authorList>
    </citation>
    <scope>NUCLEOTIDE SEQUENCE</scope>
    <source>
        <strain evidence="10">ChiSxjej3B15-24422</strain>
    </source>
</reference>
<dbReference type="Pfam" id="PF00037">
    <property type="entry name" value="Fer4"/>
    <property type="match status" value="1"/>
</dbReference>
<comment type="subunit">
    <text evidence="8">The complex is composed of six subunits: RnfA, RnfB, RnfC, RnfD, RnfE and RnfG.</text>
</comment>
<dbReference type="GO" id="GO:0046872">
    <property type="term" value="F:metal ion binding"/>
    <property type="evidence" value="ECO:0007669"/>
    <property type="project" value="UniProtKB-KW"/>
</dbReference>
<gene>
    <name evidence="10" type="primary">rsxC</name>
    <name evidence="8" type="synonym">rnfC</name>
    <name evidence="10" type="ORF">H9831_01185</name>
</gene>
<accession>A0A9D2C4K9</accession>
<evidence type="ECO:0000313" key="10">
    <source>
        <dbReference type="EMBL" id="HIY59287.1"/>
    </source>
</evidence>
<dbReference type="PROSITE" id="PS00198">
    <property type="entry name" value="4FE4S_FER_1"/>
    <property type="match status" value="2"/>
</dbReference>
<dbReference type="Pfam" id="PF10531">
    <property type="entry name" value="SLBB"/>
    <property type="match status" value="1"/>
</dbReference>
<dbReference type="EMBL" id="DXDD01000011">
    <property type="protein sequence ID" value="HIY59287.1"/>
    <property type="molecule type" value="Genomic_DNA"/>
</dbReference>
<dbReference type="InterPro" id="IPR026902">
    <property type="entry name" value="RnfC_N"/>
</dbReference>
<keyword evidence="7 8" id="KW-0411">Iron-sulfur</keyword>
<evidence type="ECO:0000256" key="2">
    <source>
        <dbReference type="ARBA" id="ARBA00022485"/>
    </source>
</evidence>
<dbReference type="InterPro" id="IPR010208">
    <property type="entry name" value="Ion_transpt_RnfC/RsxC"/>
</dbReference>